<keyword evidence="5 7" id="KW-0472">Membrane</keyword>
<evidence type="ECO:0000313" key="11">
    <source>
        <dbReference type="Proteomes" id="UP000005824"/>
    </source>
</evidence>
<name>B4CVC5_9BACT</name>
<dbReference type="GO" id="GO:0045454">
    <property type="term" value="P:cell redox homeostasis"/>
    <property type="evidence" value="ECO:0007669"/>
    <property type="project" value="TreeGrafter"/>
</dbReference>
<feature type="transmembrane region" description="Helical" evidence="7">
    <location>
        <begin position="527"/>
        <end position="546"/>
    </location>
</feature>
<dbReference type="eggNOG" id="COG4232">
    <property type="taxonomic scope" value="Bacteria"/>
</dbReference>
<dbReference type="Pfam" id="PF11412">
    <property type="entry name" value="DsbD_N"/>
    <property type="match status" value="1"/>
</dbReference>
<keyword evidence="3" id="KW-0201">Cytochrome c-type biogenesis</keyword>
<evidence type="ECO:0000256" key="2">
    <source>
        <dbReference type="ARBA" id="ARBA00022692"/>
    </source>
</evidence>
<dbReference type="GO" id="GO:0017004">
    <property type="term" value="P:cytochrome complex assembly"/>
    <property type="evidence" value="ECO:0007669"/>
    <property type="project" value="UniProtKB-KW"/>
</dbReference>
<dbReference type="GO" id="GO:0016020">
    <property type="term" value="C:membrane"/>
    <property type="evidence" value="ECO:0007669"/>
    <property type="project" value="UniProtKB-SubCell"/>
</dbReference>
<comment type="subcellular location">
    <subcellularLocation>
        <location evidence="1">Membrane</location>
        <topology evidence="1">Multi-pass membrane protein</topology>
    </subcellularLocation>
</comment>
<feature type="transmembrane region" description="Helical" evidence="7">
    <location>
        <begin position="485"/>
        <end position="506"/>
    </location>
</feature>
<evidence type="ECO:0000256" key="1">
    <source>
        <dbReference type="ARBA" id="ARBA00004141"/>
    </source>
</evidence>
<dbReference type="Pfam" id="PF02683">
    <property type="entry name" value="DsbD_TM"/>
    <property type="match status" value="1"/>
</dbReference>
<dbReference type="Proteomes" id="UP000005824">
    <property type="component" value="Unassembled WGS sequence"/>
</dbReference>
<dbReference type="RefSeq" id="WP_006977939.1">
    <property type="nucleotide sequence ID" value="NZ_ABVL01000002.1"/>
</dbReference>
<feature type="transmembrane region" description="Helical" evidence="7">
    <location>
        <begin position="577"/>
        <end position="596"/>
    </location>
</feature>
<evidence type="ECO:0000256" key="5">
    <source>
        <dbReference type="ARBA" id="ARBA00023136"/>
    </source>
</evidence>
<dbReference type="AlphaFoldDB" id="B4CVC5"/>
<feature type="transmembrane region" description="Helical" evidence="7">
    <location>
        <begin position="552"/>
        <end position="570"/>
    </location>
</feature>
<feature type="domain" description="Thiol:disulfide interchange protein DsbD N-terminal" evidence="9">
    <location>
        <begin position="51"/>
        <end position="163"/>
    </location>
</feature>
<feature type="transmembrane region" description="Helical" evidence="7">
    <location>
        <begin position="327"/>
        <end position="354"/>
    </location>
</feature>
<reference evidence="10 11" key="1">
    <citation type="journal article" date="2011" name="J. Bacteriol.">
        <title>Genome sequence of Chthoniobacter flavus Ellin428, an aerobic heterotrophic soil bacterium.</title>
        <authorList>
            <person name="Kant R."/>
            <person name="van Passel M.W."/>
            <person name="Palva A."/>
            <person name="Lucas S."/>
            <person name="Lapidus A."/>
            <person name="Glavina Del Rio T."/>
            <person name="Dalin E."/>
            <person name="Tice H."/>
            <person name="Bruce D."/>
            <person name="Goodwin L."/>
            <person name="Pitluck S."/>
            <person name="Larimer F.W."/>
            <person name="Land M.L."/>
            <person name="Hauser L."/>
            <person name="Sangwan P."/>
            <person name="de Vos W.M."/>
            <person name="Janssen P.H."/>
            <person name="Smidt H."/>
        </authorList>
    </citation>
    <scope>NUCLEOTIDE SEQUENCE [LARGE SCALE GENOMIC DNA]</scope>
    <source>
        <strain evidence="10 11">Ellin428</strain>
    </source>
</reference>
<protein>
    <submittedName>
        <fullName evidence="10">Cytochrome c biogenesis protein transmembrane region</fullName>
    </submittedName>
</protein>
<dbReference type="InterPro" id="IPR028250">
    <property type="entry name" value="DsbDN"/>
</dbReference>
<feature type="transmembrane region" description="Helical" evidence="7">
    <location>
        <begin position="409"/>
        <end position="432"/>
    </location>
</feature>
<evidence type="ECO:0000313" key="10">
    <source>
        <dbReference type="EMBL" id="EDY21367.1"/>
    </source>
</evidence>
<organism evidence="10 11">
    <name type="scientific">Chthoniobacter flavus Ellin428</name>
    <dbReference type="NCBI Taxonomy" id="497964"/>
    <lineage>
        <taxon>Bacteria</taxon>
        <taxon>Pseudomonadati</taxon>
        <taxon>Verrucomicrobiota</taxon>
        <taxon>Spartobacteria</taxon>
        <taxon>Chthoniobacterales</taxon>
        <taxon>Chthoniobacteraceae</taxon>
        <taxon>Chthoniobacter</taxon>
    </lineage>
</organism>
<proteinExistence type="predicted"/>
<dbReference type="STRING" id="497964.CfE428DRAFT_0612"/>
<evidence type="ECO:0000259" key="9">
    <source>
        <dbReference type="Pfam" id="PF11412"/>
    </source>
</evidence>
<evidence type="ECO:0000256" key="3">
    <source>
        <dbReference type="ARBA" id="ARBA00022748"/>
    </source>
</evidence>
<dbReference type="InterPro" id="IPR003834">
    <property type="entry name" value="Cyt_c_assmbl_TM_dom"/>
</dbReference>
<accession>B4CVC5</accession>
<feature type="region of interest" description="Disordered" evidence="6">
    <location>
        <begin position="282"/>
        <end position="316"/>
    </location>
</feature>
<evidence type="ECO:0000256" key="6">
    <source>
        <dbReference type="SAM" id="MobiDB-lite"/>
    </source>
</evidence>
<feature type="domain" description="Cytochrome C biogenesis protein transmembrane" evidence="8">
    <location>
        <begin position="326"/>
        <end position="540"/>
    </location>
</feature>
<keyword evidence="11" id="KW-1185">Reference proteome</keyword>
<dbReference type="eggNOG" id="COG4233">
    <property type="taxonomic scope" value="Bacteria"/>
</dbReference>
<dbReference type="PANTHER" id="PTHR32234">
    <property type="entry name" value="THIOL:DISULFIDE INTERCHANGE PROTEIN DSBD"/>
    <property type="match status" value="1"/>
</dbReference>
<feature type="transmembrane region" description="Helical" evidence="7">
    <location>
        <begin position="453"/>
        <end position="479"/>
    </location>
</feature>
<comment type="caution">
    <text evidence="10">The sequence shown here is derived from an EMBL/GenBank/DDBJ whole genome shotgun (WGS) entry which is preliminary data.</text>
</comment>
<gene>
    <name evidence="10" type="ORF">CfE428DRAFT_0612</name>
</gene>
<keyword evidence="2 7" id="KW-0812">Transmembrane</keyword>
<dbReference type="EMBL" id="ABVL01000002">
    <property type="protein sequence ID" value="EDY21367.1"/>
    <property type="molecule type" value="Genomic_DNA"/>
</dbReference>
<keyword evidence="4 7" id="KW-1133">Transmembrane helix</keyword>
<sequence>MLPSPILKRLPQFLFVTLCWLVLAVGVTQAQQETTKLKAGTLTLVADTTTIQAGKPFTVGAHFELDPEWDVYWQFVGDIGQATRIDWELPPGFKAGPLQWPIPVAHPAPGDFLNYVYLKETLLFAEITPPADLPPGPIVIKAHVVAQTCNPETCVPVNAHLALSLNAGAPQPANADLFTKWRAQLPKTTPVPFTVKWDRSKADEFSLRIEGLPKEFKAEFFPLPPKGVTPDHPKASEIAADGSRTITFPVKNGGQPNLPWRGVIATAKDDAPREGWVIDSTAATSATAAPTTDKPAATTNTTGTTNATNPASTSAAPASSNNSLLAILWSAFLGGLILNLMPCVLPVIALKIFGFVQQAGEHPRRVFHLGLAFVGGVFAFFLGLATVVAVLRMNGVGVNWGFQYQHPGILIALIALVFLFGLNLLGVFEIALSGGAASKLSELSGKEGLGGAFFHGVFTTLLGTSCTAPFLGPVLGAAFAAPPHIIYLIFTAIACGMSLPYFLLTAKPAWLRFLPKPGRWMNLLKQFMGFVMLGVVVWLLGVFGKAAGLDALTVLSAFLLVLGVVCWIYGSFDNRPLAWVSILVLLAVSFLVYRYGGEKSSGIAWQPLEQRSRR</sequence>
<evidence type="ECO:0000256" key="7">
    <source>
        <dbReference type="SAM" id="Phobius"/>
    </source>
</evidence>
<dbReference type="PANTHER" id="PTHR32234:SF3">
    <property type="entry name" value="SUPPRESSION OF COPPER SENSITIVITY PROTEIN"/>
    <property type="match status" value="1"/>
</dbReference>
<dbReference type="GO" id="GO:0015035">
    <property type="term" value="F:protein-disulfide reductase activity"/>
    <property type="evidence" value="ECO:0007669"/>
    <property type="project" value="TreeGrafter"/>
</dbReference>
<evidence type="ECO:0000256" key="4">
    <source>
        <dbReference type="ARBA" id="ARBA00022989"/>
    </source>
</evidence>
<feature type="transmembrane region" description="Helical" evidence="7">
    <location>
        <begin position="366"/>
        <end position="389"/>
    </location>
</feature>
<evidence type="ECO:0000259" key="8">
    <source>
        <dbReference type="Pfam" id="PF02683"/>
    </source>
</evidence>
<dbReference type="InParanoid" id="B4CVC5"/>